<organism evidence="2 3">
    <name type="scientific">Yinghuangia aomiensis</name>
    <dbReference type="NCBI Taxonomy" id="676205"/>
    <lineage>
        <taxon>Bacteria</taxon>
        <taxon>Bacillati</taxon>
        <taxon>Actinomycetota</taxon>
        <taxon>Actinomycetes</taxon>
        <taxon>Kitasatosporales</taxon>
        <taxon>Streptomycetaceae</taxon>
        <taxon>Yinghuangia</taxon>
    </lineage>
</organism>
<reference evidence="3" key="1">
    <citation type="journal article" date="2019" name="Int. J. Syst. Evol. Microbiol.">
        <title>The Global Catalogue of Microorganisms (GCM) 10K type strain sequencing project: providing services to taxonomists for standard genome sequencing and annotation.</title>
        <authorList>
            <consortium name="The Broad Institute Genomics Platform"/>
            <consortium name="The Broad Institute Genome Sequencing Center for Infectious Disease"/>
            <person name="Wu L."/>
            <person name="Ma J."/>
        </authorList>
    </citation>
    <scope>NUCLEOTIDE SEQUENCE [LARGE SCALE GENOMIC DNA]</scope>
    <source>
        <strain evidence="3">JCM 17986</strain>
    </source>
</reference>
<dbReference type="EMBL" id="BAABHS010000053">
    <property type="protein sequence ID" value="GAA4994791.1"/>
    <property type="molecule type" value="Genomic_DNA"/>
</dbReference>
<evidence type="ECO:0000313" key="3">
    <source>
        <dbReference type="Proteomes" id="UP001500466"/>
    </source>
</evidence>
<gene>
    <name evidence="2" type="ORF">GCM10023205_79650</name>
</gene>
<dbReference type="RefSeq" id="WP_345680768.1">
    <property type="nucleotide sequence ID" value="NZ_BAABHS010000053.1"/>
</dbReference>
<accession>A0ABP9ICM1</accession>
<comment type="caution">
    <text evidence="2">The sequence shown here is derived from an EMBL/GenBank/DDBJ whole genome shotgun (WGS) entry which is preliminary data.</text>
</comment>
<name>A0ABP9ICM1_9ACTN</name>
<protein>
    <submittedName>
        <fullName evidence="2">Uncharacterized protein</fullName>
    </submittedName>
</protein>
<proteinExistence type="predicted"/>
<evidence type="ECO:0000256" key="1">
    <source>
        <dbReference type="SAM" id="MobiDB-lite"/>
    </source>
</evidence>
<dbReference type="Proteomes" id="UP001500466">
    <property type="component" value="Unassembled WGS sequence"/>
</dbReference>
<evidence type="ECO:0000313" key="2">
    <source>
        <dbReference type="EMBL" id="GAA4994791.1"/>
    </source>
</evidence>
<keyword evidence="3" id="KW-1185">Reference proteome</keyword>
<feature type="region of interest" description="Disordered" evidence="1">
    <location>
        <begin position="41"/>
        <end position="65"/>
    </location>
</feature>
<sequence length="187" mass="20432">MTTSTSTDPGLVLSPNVFSTLADLVQVRRASSALVRTAPRVFTPSRNHRPGPRRGKRHGTPSSVWKNRWPTAIGLTFHSFGPVRPGSSDPRGTAFGFRDRRLPYDDWAQAPHFDTMQLARIRAALDAQRQIRAILGSGAFAAVYDQLNHPSDPSTAFGSPRPPTLRLPATATGRAVVELRLQGAETR</sequence>
<feature type="compositionally biased region" description="Basic residues" evidence="1">
    <location>
        <begin position="46"/>
        <end position="59"/>
    </location>
</feature>